<protein>
    <submittedName>
        <fullName evidence="2">Uncharacterized protein</fullName>
    </submittedName>
</protein>
<dbReference type="AlphaFoldDB" id="A0A1Y1I0J3"/>
<evidence type="ECO:0000313" key="2">
    <source>
        <dbReference type="EMBL" id="GAQ83973.1"/>
    </source>
</evidence>
<name>A0A1Y1I0J3_KLENI</name>
<evidence type="ECO:0000313" key="3">
    <source>
        <dbReference type="Proteomes" id="UP000054558"/>
    </source>
</evidence>
<gene>
    <name evidence="2" type="ORF">KFL_001710030</name>
</gene>
<evidence type="ECO:0000256" key="1">
    <source>
        <dbReference type="SAM" id="MobiDB-lite"/>
    </source>
</evidence>
<accession>A0A1Y1I0J3</accession>
<feature type="region of interest" description="Disordered" evidence="1">
    <location>
        <begin position="91"/>
        <end position="146"/>
    </location>
</feature>
<proteinExistence type="predicted"/>
<sequence>MTPFWNELHRWSARPGFFDDVVRHVSTARSPLTLFDSGGVAEPEPEAVKGQGRRLVGLLRRGIRELSSEGTDWQKSGGKRVGATLCSSARYSRSSPKFPVRGASPNQRRWLEKSLAPLRGSEAEPTRTGATNQPTNPPLEKMWGQR</sequence>
<organism evidence="2 3">
    <name type="scientific">Klebsormidium nitens</name>
    <name type="common">Green alga</name>
    <name type="synonym">Ulothrix nitens</name>
    <dbReference type="NCBI Taxonomy" id="105231"/>
    <lineage>
        <taxon>Eukaryota</taxon>
        <taxon>Viridiplantae</taxon>
        <taxon>Streptophyta</taxon>
        <taxon>Klebsormidiophyceae</taxon>
        <taxon>Klebsormidiales</taxon>
        <taxon>Klebsormidiaceae</taxon>
        <taxon>Klebsormidium</taxon>
    </lineage>
</organism>
<reference evidence="2 3" key="1">
    <citation type="journal article" date="2014" name="Nat. Commun.">
        <title>Klebsormidium flaccidum genome reveals primary factors for plant terrestrial adaptation.</title>
        <authorList>
            <person name="Hori K."/>
            <person name="Maruyama F."/>
            <person name="Fujisawa T."/>
            <person name="Togashi T."/>
            <person name="Yamamoto N."/>
            <person name="Seo M."/>
            <person name="Sato S."/>
            <person name="Yamada T."/>
            <person name="Mori H."/>
            <person name="Tajima N."/>
            <person name="Moriyama T."/>
            <person name="Ikeuchi M."/>
            <person name="Watanabe M."/>
            <person name="Wada H."/>
            <person name="Kobayashi K."/>
            <person name="Saito M."/>
            <person name="Masuda T."/>
            <person name="Sasaki-Sekimoto Y."/>
            <person name="Mashiguchi K."/>
            <person name="Awai K."/>
            <person name="Shimojima M."/>
            <person name="Masuda S."/>
            <person name="Iwai M."/>
            <person name="Nobusawa T."/>
            <person name="Narise T."/>
            <person name="Kondo S."/>
            <person name="Saito H."/>
            <person name="Sato R."/>
            <person name="Murakawa M."/>
            <person name="Ihara Y."/>
            <person name="Oshima-Yamada Y."/>
            <person name="Ohtaka K."/>
            <person name="Satoh M."/>
            <person name="Sonobe K."/>
            <person name="Ishii M."/>
            <person name="Ohtani R."/>
            <person name="Kanamori-Sato M."/>
            <person name="Honoki R."/>
            <person name="Miyazaki D."/>
            <person name="Mochizuki H."/>
            <person name="Umetsu J."/>
            <person name="Higashi K."/>
            <person name="Shibata D."/>
            <person name="Kamiya Y."/>
            <person name="Sato N."/>
            <person name="Nakamura Y."/>
            <person name="Tabata S."/>
            <person name="Ida S."/>
            <person name="Kurokawa K."/>
            <person name="Ohta H."/>
        </authorList>
    </citation>
    <scope>NUCLEOTIDE SEQUENCE [LARGE SCALE GENOMIC DNA]</scope>
    <source>
        <strain evidence="2 3">NIES-2285</strain>
    </source>
</reference>
<dbReference type="Proteomes" id="UP000054558">
    <property type="component" value="Unassembled WGS sequence"/>
</dbReference>
<keyword evidence="3" id="KW-1185">Reference proteome</keyword>
<dbReference type="EMBL" id="DF237120">
    <property type="protein sequence ID" value="GAQ83973.1"/>
    <property type="molecule type" value="Genomic_DNA"/>
</dbReference>